<feature type="transmembrane region" description="Helical" evidence="1">
    <location>
        <begin position="155"/>
        <end position="174"/>
    </location>
</feature>
<evidence type="ECO:0000313" key="3">
    <source>
        <dbReference type="Proteomes" id="UP001523369"/>
    </source>
</evidence>
<reference evidence="2 3" key="1">
    <citation type="submission" date="2022-06" db="EMBL/GenBank/DDBJ databases">
        <title>New Species of the Genus Actinoplanes, ActinopZanes ferrugineus.</title>
        <authorList>
            <person name="Ding P."/>
        </authorList>
    </citation>
    <scope>NUCLEOTIDE SEQUENCE [LARGE SCALE GENOMIC DNA]</scope>
    <source>
        <strain evidence="2 3">TRM88003</strain>
    </source>
</reference>
<dbReference type="Proteomes" id="UP001523369">
    <property type="component" value="Unassembled WGS sequence"/>
</dbReference>
<accession>A0ABT1DTZ3</accession>
<dbReference type="RefSeq" id="WP_253240396.1">
    <property type="nucleotide sequence ID" value="NZ_JAMYJR010000030.1"/>
</dbReference>
<evidence type="ECO:0000313" key="2">
    <source>
        <dbReference type="EMBL" id="MCO8274321.1"/>
    </source>
</evidence>
<keyword evidence="3" id="KW-1185">Reference proteome</keyword>
<evidence type="ECO:0000256" key="1">
    <source>
        <dbReference type="SAM" id="Phobius"/>
    </source>
</evidence>
<name>A0ABT1DTZ3_9ACTN</name>
<evidence type="ECO:0008006" key="4">
    <source>
        <dbReference type="Google" id="ProtNLM"/>
    </source>
</evidence>
<dbReference type="EMBL" id="JAMYJR010000030">
    <property type="protein sequence ID" value="MCO8274321.1"/>
    <property type="molecule type" value="Genomic_DNA"/>
</dbReference>
<comment type="caution">
    <text evidence="2">The sequence shown here is derived from an EMBL/GenBank/DDBJ whole genome shotgun (WGS) entry which is preliminary data.</text>
</comment>
<feature type="transmembrane region" description="Helical" evidence="1">
    <location>
        <begin position="265"/>
        <end position="282"/>
    </location>
</feature>
<gene>
    <name evidence="2" type="ORF">M1L60_27345</name>
</gene>
<keyword evidence="1" id="KW-0812">Transmembrane</keyword>
<protein>
    <recommendedName>
        <fullName evidence="4">Integral membrane protein</fullName>
    </recommendedName>
</protein>
<feature type="transmembrane region" description="Helical" evidence="1">
    <location>
        <begin position="48"/>
        <end position="64"/>
    </location>
</feature>
<feature type="transmembrane region" description="Helical" evidence="1">
    <location>
        <begin position="205"/>
        <end position="224"/>
    </location>
</feature>
<keyword evidence="1" id="KW-1133">Transmembrane helix</keyword>
<proteinExistence type="predicted"/>
<feature type="transmembrane region" description="Helical" evidence="1">
    <location>
        <begin position="181"/>
        <end position="199"/>
    </location>
</feature>
<organism evidence="2 3">
    <name type="scientific">Paractinoplanes aksuensis</name>
    <dbReference type="NCBI Taxonomy" id="2939490"/>
    <lineage>
        <taxon>Bacteria</taxon>
        <taxon>Bacillati</taxon>
        <taxon>Actinomycetota</taxon>
        <taxon>Actinomycetes</taxon>
        <taxon>Micromonosporales</taxon>
        <taxon>Micromonosporaceae</taxon>
        <taxon>Paractinoplanes</taxon>
    </lineage>
</organism>
<feature type="transmembrane region" description="Helical" evidence="1">
    <location>
        <begin position="94"/>
        <end position="118"/>
    </location>
</feature>
<keyword evidence="1" id="KW-0472">Membrane</keyword>
<feature type="transmembrane region" description="Helical" evidence="1">
    <location>
        <begin position="125"/>
        <end position="143"/>
    </location>
</feature>
<sequence>MMLSRDAARRFVLPVLAVASAVVWAVGVALFTPPAAEGGNNIYWGRELRWGALLALVLVLITLGRGSRRATWGAAVGGLAGLAVDVGLDRAGYSGGVALAVGAGLVAAAGCAVVRAVADEPDPSVLFTVSIMAAVAAGVATATESPTDVETGLNLGSAAVGSLLALIAVTAAAGRHSAGTTVVIAALAAAAPWVLRLAVPQPSGFRWLAVLALTVLLIGGGYFVTAIALPALFLTFTLVTILLPIGRPFTWLAANPAVQPGDEDLVLIVLAIPVGLILARALRETSLGRGLREAAEQPRVAA</sequence>